<feature type="transmembrane region" description="Helical" evidence="9">
    <location>
        <begin position="113"/>
        <end position="133"/>
    </location>
</feature>
<dbReference type="Proteomes" id="UP000236893">
    <property type="component" value="Unassembled WGS sequence"/>
</dbReference>
<organism evidence="13 14">
    <name type="scientific">Solitalea longa</name>
    <dbReference type="NCBI Taxonomy" id="2079460"/>
    <lineage>
        <taxon>Bacteria</taxon>
        <taxon>Pseudomonadati</taxon>
        <taxon>Bacteroidota</taxon>
        <taxon>Sphingobacteriia</taxon>
        <taxon>Sphingobacteriales</taxon>
        <taxon>Sphingobacteriaceae</taxon>
        <taxon>Solitalea</taxon>
    </lineage>
</organism>
<evidence type="ECO:0000259" key="12">
    <source>
        <dbReference type="PROSITE" id="PS51384"/>
    </source>
</evidence>
<comment type="caution">
    <text evidence="13">The sequence shown here is derived from an EMBL/GenBank/DDBJ whole genome shotgun (WGS) entry which is preliminary data.</text>
</comment>
<evidence type="ECO:0000256" key="9">
    <source>
        <dbReference type="SAM" id="Phobius"/>
    </source>
</evidence>
<evidence type="ECO:0000313" key="14">
    <source>
        <dbReference type="Proteomes" id="UP000236893"/>
    </source>
</evidence>
<dbReference type="RefSeq" id="WP_103788352.1">
    <property type="nucleotide sequence ID" value="NZ_PQVF01000004.1"/>
</dbReference>
<keyword evidence="9" id="KW-0472">Membrane</keyword>
<dbReference type="GO" id="GO:0051537">
    <property type="term" value="F:2 iron, 2 sulfur cluster binding"/>
    <property type="evidence" value="ECO:0007669"/>
    <property type="project" value="UniProtKB-KW"/>
</dbReference>
<dbReference type="EMBL" id="PQVF01000004">
    <property type="protein sequence ID" value="POY37444.1"/>
    <property type="molecule type" value="Genomic_DNA"/>
</dbReference>
<dbReference type="InterPro" id="IPR012675">
    <property type="entry name" value="Beta-grasp_dom_sf"/>
</dbReference>
<dbReference type="Gene3D" id="3.10.20.30">
    <property type="match status" value="1"/>
</dbReference>
<dbReference type="GO" id="GO:0016491">
    <property type="term" value="F:oxidoreductase activity"/>
    <property type="evidence" value="ECO:0007669"/>
    <property type="project" value="UniProtKB-KW"/>
</dbReference>
<dbReference type="CDD" id="cd00207">
    <property type="entry name" value="fer2"/>
    <property type="match status" value="1"/>
</dbReference>
<dbReference type="Gene3D" id="2.40.30.10">
    <property type="entry name" value="Translation factors"/>
    <property type="match status" value="1"/>
</dbReference>
<dbReference type="PROSITE" id="PS51379">
    <property type="entry name" value="4FE4S_FER_2"/>
    <property type="match status" value="1"/>
</dbReference>
<dbReference type="CDD" id="cd06214">
    <property type="entry name" value="PA_degradation_oxidoreductase_like"/>
    <property type="match status" value="1"/>
</dbReference>
<dbReference type="Pfam" id="PF00970">
    <property type="entry name" value="FAD_binding_6"/>
    <property type="match status" value="1"/>
</dbReference>
<evidence type="ECO:0000256" key="5">
    <source>
        <dbReference type="ARBA" id="ARBA00022827"/>
    </source>
</evidence>
<dbReference type="AlphaFoldDB" id="A0A2S5A4I6"/>
<keyword evidence="9" id="KW-1133">Transmembrane helix</keyword>
<evidence type="ECO:0000256" key="6">
    <source>
        <dbReference type="ARBA" id="ARBA00023002"/>
    </source>
</evidence>
<evidence type="ECO:0000256" key="3">
    <source>
        <dbReference type="ARBA" id="ARBA00022714"/>
    </source>
</evidence>
<sequence length="350" mass="40000">MQKLHFRITSISKHPGEVVTFSLEPLSERKPDFISGQFLSIILQTANKELRRSYSICSSPYTNEPITIAVKRIENGEVSRKLFNDTREGDVLTTLEPNGIFTYEPIKNSKRTIFLFAAGVGITPLISMLKTILTAEDQSKVVLVYSNRSQASTLFFYELNKWQSNYSNRFDLIYLFSESQNLIRARLNKILIQEIISEHLIFEKSDALFYTCGPISYMDVCRLTLLGMGFGQWQIKRETFFISADDGDEDDETENIPTDTNTYTVRIIYQNRKTDVDIPYHKSILDIALENKIDMPYSCRSGICGTCTAFCSQGNIRMDYNEVLTENDIEKGKILTCVGHPTVNGTEIWI</sequence>
<dbReference type="PRINTS" id="PR00406">
    <property type="entry name" value="CYTB5RDTASE"/>
</dbReference>
<dbReference type="InterPro" id="IPR001433">
    <property type="entry name" value="OxRdtase_FAD/NAD-bd"/>
</dbReference>
<dbReference type="InterPro" id="IPR017896">
    <property type="entry name" value="4Fe4S_Fe-S-bd"/>
</dbReference>
<evidence type="ECO:0000256" key="8">
    <source>
        <dbReference type="ARBA" id="ARBA00023014"/>
    </source>
</evidence>
<feature type="domain" description="2Fe-2S ferredoxin-type" evidence="10">
    <location>
        <begin position="263"/>
        <end position="350"/>
    </location>
</feature>
<evidence type="ECO:0000259" key="10">
    <source>
        <dbReference type="PROSITE" id="PS51085"/>
    </source>
</evidence>
<dbReference type="InterPro" id="IPR001709">
    <property type="entry name" value="Flavoprot_Pyr_Nucl_cyt_Rdtase"/>
</dbReference>
<name>A0A2S5A4I6_9SPHI</name>
<protein>
    <submittedName>
        <fullName evidence="13">Phenylacetic acid degradation protein</fullName>
    </submittedName>
</protein>
<dbReference type="InterPro" id="IPR006058">
    <property type="entry name" value="2Fe2S_fd_BS"/>
</dbReference>
<gene>
    <name evidence="13" type="ORF">C3K47_06690</name>
</gene>
<dbReference type="PROSITE" id="PS00197">
    <property type="entry name" value="2FE2S_FER_1"/>
    <property type="match status" value="1"/>
</dbReference>
<dbReference type="Gene3D" id="3.40.50.80">
    <property type="entry name" value="Nucleotide-binding domain of ferredoxin-NADP reductase (FNR) module"/>
    <property type="match status" value="1"/>
</dbReference>
<dbReference type="PANTHER" id="PTHR47354">
    <property type="entry name" value="NADH OXIDOREDUCTASE HCR"/>
    <property type="match status" value="1"/>
</dbReference>
<dbReference type="GO" id="GO:0046872">
    <property type="term" value="F:metal ion binding"/>
    <property type="evidence" value="ECO:0007669"/>
    <property type="project" value="UniProtKB-KW"/>
</dbReference>
<accession>A0A2S5A4I6</accession>
<dbReference type="Pfam" id="PF00175">
    <property type="entry name" value="NAD_binding_1"/>
    <property type="match status" value="1"/>
</dbReference>
<keyword evidence="9" id="KW-0812">Transmembrane</keyword>
<proteinExistence type="predicted"/>
<dbReference type="OrthoDB" id="9789468at2"/>
<feature type="domain" description="FAD-binding FR-type" evidence="12">
    <location>
        <begin position="1"/>
        <end position="104"/>
    </location>
</feature>
<keyword evidence="5" id="KW-0274">FAD</keyword>
<comment type="cofactor">
    <cofactor evidence="1">
        <name>FAD</name>
        <dbReference type="ChEBI" id="CHEBI:57692"/>
    </cofactor>
</comment>
<dbReference type="PROSITE" id="PS51384">
    <property type="entry name" value="FAD_FR"/>
    <property type="match status" value="1"/>
</dbReference>
<reference evidence="13 14" key="1">
    <citation type="submission" date="2018-01" db="EMBL/GenBank/DDBJ databases">
        <authorList>
            <person name="Gaut B.S."/>
            <person name="Morton B.R."/>
            <person name="Clegg M.T."/>
            <person name="Duvall M.R."/>
        </authorList>
    </citation>
    <scope>NUCLEOTIDE SEQUENCE [LARGE SCALE GENOMIC DNA]</scope>
    <source>
        <strain evidence="13 14">HR-AV</strain>
    </source>
</reference>
<keyword evidence="6" id="KW-0560">Oxidoreductase</keyword>
<keyword evidence="2" id="KW-0285">Flavoprotein</keyword>
<keyword evidence="4" id="KW-0479">Metal-binding</keyword>
<dbReference type="SUPFAM" id="SSF52343">
    <property type="entry name" value="Ferredoxin reductase-like, C-terminal NADP-linked domain"/>
    <property type="match status" value="1"/>
</dbReference>
<dbReference type="GO" id="GO:0050660">
    <property type="term" value="F:flavin adenine dinucleotide binding"/>
    <property type="evidence" value="ECO:0007669"/>
    <property type="project" value="TreeGrafter"/>
</dbReference>
<keyword evidence="14" id="KW-1185">Reference proteome</keyword>
<dbReference type="InterPro" id="IPR039261">
    <property type="entry name" value="FNR_nucleotide-bd"/>
</dbReference>
<evidence type="ECO:0000313" key="13">
    <source>
        <dbReference type="EMBL" id="POY37444.1"/>
    </source>
</evidence>
<evidence type="ECO:0000256" key="2">
    <source>
        <dbReference type="ARBA" id="ARBA00022630"/>
    </source>
</evidence>
<dbReference type="InterPro" id="IPR017927">
    <property type="entry name" value="FAD-bd_FR_type"/>
</dbReference>
<dbReference type="SUPFAM" id="SSF63380">
    <property type="entry name" value="Riboflavin synthase domain-like"/>
    <property type="match status" value="1"/>
</dbReference>
<dbReference type="Pfam" id="PF00111">
    <property type="entry name" value="Fer2"/>
    <property type="match status" value="1"/>
</dbReference>
<dbReference type="InterPro" id="IPR050415">
    <property type="entry name" value="MRET"/>
</dbReference>
<keyword evidence="7" id="KW-0408">Iron</keyword>
<feature type="domain" description="4Fe-4S ferredoxin-type" evidence="11">
    <location>
        <begin position="289"/>
        <end position="321"/>
    </location>
</feature>
<dbReference type="InterPro" id="IPR036010">
    <property type="entry name" value="2Fe-2S_ferredoxin-like_sf"/>
</dbReference>
<dbReference type="PROSITE" id="PS51085">
    <property type="entry name" value="2FE2S_FER_2"/>
    <property type="match status" value="1"/>
</dbReference>
<evidence type="ECO:0000256" key="1">
    <source>
        <dbReference type="ARBA" id="ARBA00001974"/>
    </source>
</evidence>
<evidence type="ECO:0000256" key="7">
    <source>
        <dbReference type="ARBA" id="ARBA00023004"/>
    </source>
</evidence>
<keyword evidence="3" id="KW-0001">2Fe-2S</keyword>
<dbReference type="InterPro" id="IPR001041">
    <property type="entry name" value="2Fe-2S_ferredoxin-type"/>
</dbReference>
<evidence type="ECO:0000259" key="11">
    <source>
        <dbReference type="PROSITE" id="PS51379"/>
    </source>
</evidence>
<dbReference type="PRINTS" id="PR00371">
    <property type="entry name" value="FPNCR"/>
</dbReference>
<evidence type="ECO:0000256" key="4">
    <source>
        <dbReference type="ARBA" id="ARBA00022723"/>
    </source>
</evidence>
<keyword evidence="8" id="KW-0411">Iron-sulfur</keyword>
<dbReference type="InterPro" id="IPR008333">
    <property type="entry name" value="Cbr1-like_FAD-bd_dom"/>
</dbReference>
<dbReference type="SUPFAM" id="SSF54292">
    <property type="entry name" value="2Fe-2S ferredoxin-like"/>
    <property type="match status" value="1"/>
</dbReference>
<dbReference type="PANTHER" id="PTHR47354:SF8">
    <property type="entry name" value="1,2-PHENYLACETYL-COA EPOXIDASE, SUBUNIT E"/>
    <property type="match status" value="1"/>
</dbReference>
<dbReference type="InterPro" id="IPR017938">
    <property type="entry name" value="Riboflavin_synthase-like_b-brl"/>
</dbReference>